<dbReference type="AlphaFoldDB" id="A0AAD3TR28"/>
<evidence type="ECO:0000313" key="3">
    <source>
        <dbReference type="EMBL" id="GMK55099.1"/>
    </source>
</evidence>
<evidence type="ECO:0000313" key="4">
    <source>
        <dbReference type="Proteomes" id="UP001222932"/>
    </source>
</evidence>
<gene>
    <name evidence="3" type="ORF">CspeluHIS016_0201550</name>
</gene>
<name>A0AAD3TR28_9TREE</name>
<keyword evidence="4" id="KW-1185">Reference proteome</keyword>
<protein>
    <submittedName>
        <fullName evidence="3">Uncharacterized protein</fullName>
    </submittedName>
</protein>
<dbReference type="Proteomes" id="UP001222932">
    <property type="component" value="Unassembled WGS sequence"/>
</dbReference>
<keyword evidence="1" id="KW-0175">Coiled coil</keyword>
<dbReference type="EMBL" id="BTCM01000002">
    <property type="protein sequence ID" value="GMK55099.1"/>
    <property type="molecule type" value="Genomic_DNA"/>
</dbReference>
<reference evidence="3" key="1">
    <citation type="journal article" date="2023" name="BMC Genomics">
        <title>Chromosome-level genome assemblies of Cutaneotrichosporon spp. (Trichosporonales, Basidiomycota) reveal imbalanced evolution between nucleotide sequences and chromosome synteny.</title>
        <authorList>
            <person name="Kobayashi Y."/>
            <person name="Kayamori A."/>
            <person name="Aoki K."/>
            <person name="Shiwa Y."/>
            <person name="Matsutani M."/>
            <person name="Fujita N."/>
            <person name="Sugita T."/>
            <person name="Iwasaki W."/>
            <person name="Tanaka N."/>
            <person name="Takashima M."/>
        </authorList>
    </citation>
    <scope>NUCLEOTIDE SEQUENCE</scope>
    <source>
        <strain evidence="3">HIS016</strain>
    </source>
</reference>
<feature type="coiled-coil region" evidence="1">
    <location>
        <begin position="249"/>
        <end position="332"/>
    </location>
</feature>
<feature type="compositionally biased region" description="Basic and acidic residues" evidence="2">
    <location>
        <begin position="113"/>
        <end position="123"/>
    </location>
</feature>
<evidence type="ECO:0000256" key="2">
    <source>
        <dbReference type="SAM" id="MobiDB-lite"/>
    </source>
</evidence>
<accession>A0AAD3TR28</accession>
<reference evidence="3" key="2">
    <citation type="submission" date="2023-06" db="EMBL/GenBank/DDBJ databases">
        <authorList>
            <person name="Kobayashi Y."/>
            <person name="Kayamori A."/>
            <person name="Aoki K."/>
            <person name="Shiwa Y."/>
            <person name="Fujita N."/>
            <person name="Sugita T."/>
            <person name="Iwasaki W."/>
            <person name="Tanaka N."/>
            <person name="Takashima M."/>
        </authorList>
    </citation>
    <scope>NUCLEOTIDE SEQUENCE</scope>
    <source>
        <strain evidence="3">HIS016</strain>
    </source>
</reference>
<feature type="region of interest" description="Disordered" evidence="2">
    <location>
        <begin position="375"/>
        <end position="427"/>
    </location>
</feature>
<comment type="caution">
    <text evidence="3">The sequence shown here is derived from an EMBL/GenBank/DDBJ whole genome shotgun (WGS) entry which is preliminary data.</text>
</comment>
<proteinExistence type="predicted"/>
<sequence length="516" mass="56479">MASGDKLTNPAPTAAMPQLGTASPRLPSPTLPGTTNPLPIQPTIQPTTSNGTTTKANLTIPPDAAPVAPQETASSGPPAVQPPVVPGASRSSQPTLSPPPDPSGKVLTPLRVPESRESMEVDHSQSQIVQSPIPPLPAVQGKQVTPPPSVPEQPICSQGRLRKNIEKMKQLEDDTKTKVVLAKEEEQKNSKSKADAVQLQHKRDMNTLHGEVAELKAARVADATKLRDCGSEIADVSMLDQTAMSRKLRRELEEAKVADRDRAKRHETEVAAARRELEKEVAAVGREFEQAKLAKTELATTVIGLRKQLDLATEAEHTIRRLRSKAEKYALQDGLSVIAAHDNISYLRSYVTAVHNRLGTLETIKIVAEAPAPPDTRHARINGPRLSAPVWGESSRDQTTTRVKRSRPSDIEVEGPAQRRRTSTYVSNSTPRAQLEAWYRPRLYKHAPVQAGGARACAFCQLEYRSKQKKKGIFLSKDDAKVFPIVANSEDEVLDHVLAHTLATRFFHLRKMSEEP</sequence>
<feature type="region of interest" description="Disordered" evidence="2">
    <location>
        <begin position="1"/>
        <end position="157"/>
    </location>
</feature>
<feature type="compositionally biased region" description="Low complexity" evidence="2">
    <location>
        <begin position="34"/>
        <end position="48"/>
    </location>
</feature>
<evidence type="ECO:0000256" key="1">
    <source>
        <dbReference type="SAM" id="Coils"/>
    </source>
</evidence>
<organism evidence="3 4">
    <name type="scientific">Cutaneotrichosporon spelunceum</name>
    <dbReference type="NCBI Taxonomy" id="1672016"/>
    <lineage>
        <taxon>Eukaryota</taxon>
        <taxon>Fungi</taxon>
        <taxon>Dikarya</taxon>
        <taxon>Basidiomycota</taxon>
        <taxon>Agaricomycotina</taxon>
        <taxon>Tremellomycetes</taxon>
        <taxon>Trichosporonales</taxon>
        <taxon>Trichosporonaceae</taxon>
        <taxon>Cutaneotrichosporon</taxon>
    </lineage>
</organism>